<evidence type="ECO:0000313" key="5">
    <source>
        <dbReference type="Proteomes" id="UP001295444"/>
    </source>
</evidence>
<feature type="domain" description="Disease resistance R13L4/SHOC-2-like LRR" evidence="3">
    <location>
        <begin position="87"/>
        <end position="176"/>
    </location>
</feature>
<dbReference type="InterPro" id="IPR050216">
    <property type="entry name" value="LRR_domain-containing"/>
</dbReference>
<evidence type="ECO:0000259" key="3">
    <source>
        <dbReference type="Pfam" id="PF23598"/>
    </source>
</evidence>
<dbReference type="InterPro" id="IPR032675">
    <property type="entry name" value="LRR_dom_sf"/>
</dbReference>
<evidence type="ECO:0000256" key="2">
    <source>
        <dbReference type="ARBA" id="ARBA00022737"/>
    </source>
</evidence>
<dbReference type="SMART" id="SM00365">
    <property type="entry name" value="LRR_SD22"/>
    <property type="match status" value="5"/>
</dbReference>
<dbReference type="Proteomes" id="UP001295444">
    <property type="component" value="Chromosome 08"/>
</dbReference>
<dbReference type="Pfam" id="PF00560">
    <property type="entry name" value="LRR_1"/>
    <property type="match status" value="1"/>
</dbReference>
<dbReference type="SMART" id="SM00369">
    <property type="entry name" value="LRR_TYP"/>
    <property type="match status" value="11"/>
</dbReference>
<dbReference type="AlphaFoldDB" id="A0AAD1WK29"/>
<dbReference type="PROSITE" id="PS51450">
    <property type="entry name" value="LRR"/>
    <property type="match status" value="5"/>
</dbReference>
<dbReference type="Pfam" id="PF13855">
    <property type="entry name" value="LRR_8"/>
    <property type="match status" value="1"/>
</dbReference>
<dbReference type="PANTHER" id="PTHR48051:SF1">
    <property type="entry name" value="RAS SUPPRESSOR PROTEIN 1"/>
    <property type="match status" value="1"/>
</dbReference>
<dbReference type="GO" id="GO:0005737">
    <property type="term" value="C:cytoplasm"/>
    <property type="evidence" value="ECO:0007669"/>
    <property type="project" value="TreeGrafter"/>
</dbReference>
<dbReference type="Gene3D" id="3.80.10.10">
    <property type="entry name" value="Ribonuclease Inhibitor"/>
    <property type="match status" value="4"/>
</dbReference>
<dbReference type="SMART" id="SM00364">
    <property type="entry name" value="LRR_BAC"/>
    <property type="match status" value="6"/>
</dbReference>
<dbReference type="EMBL" id="OW240919">
    <property type="protein sequence ID" value="CAH2311009.1"/>
    <property type="molecule type" value="Genomic_DNA"/>
</dbReference>
<evidence type="ECO:0000313" key="4">
    <source>
        <dbReference type="EMBL" id="CAH2311009.1"/>
    </source>
</evidence>
<accession>A0AAD1WK29</accession>
<dbReference type="InterPro" id="IPR055414">
    <property type="entry name" value="LRR_R13L4/SHOC2-like"/>
</dbReference>
<dbReference type="FunFam" id="3.80.10.10:FF:000265">
    <property type="entry name" value="Leucine-rich repeat-containing protein 40"/>
    <property type="match status" value="1"/>
</dbReference>
<organism evidence="4 5">
    <name type="scientific">Pelobates cultripes</name>
    <name type="common">Western spadefoot toad</name>
    <dbReference type="NCBI Taxonomy" id="61616"/>
    <lineage>
        <taxon>Eukaryota</taxon>
        <taxon>Metazoa</taxon>
        <taxon>Chordata</taxon>
        <taxon>Craniata</taxon>
        <taxon>Vertebrata</taxon>
        <taxon>Euteleostomi</taxon>
        <taxon>Amphibia</taxon>
        <taxon>Batrachia</taxon>
        <taxon>Anura</taxon>
        <taxon>Pelobatoidea</taxon>
        <taxon>Pelobatidae</taxon>
        <taxon>Pelobates</taxon>
    </lineage>
</organism>
<dbReference type="SUPFAM" id="SSF52058">
    <property type="entry name" value="L domain-like"/>
    <property type="match status" value="1"/>
</dbReference>
<dbReference type="Pfam" id="PF23598">
    <property type="entry name" value="LRR_14"/>
    <property type="match status" value="1"/>
</dbReference>
<name>A0AAD1WK29_PELCU</name>
<protein>
    <submittedName>
        <fullName evidence="4">Leucine-rich repeat-containing 40</fullName>
    </submittedName>
</protein>
<dbReference type="InterPro" id="IPR003591">
    <property type="entry name" value="Leu-rich_rpt_typical-subtyp"/>
</dbReference>
<dbReference type="InterPro" id="IPR001611">
    <property type="entry name" value="Leu-rich_rpt"/>
</dbReference>
<keyword evidence="2" id="KW-0677">Repeat</keyword>
<dbReference type="FunFam" id="3.80.10.10:FF:000193">
    <property type="entry name" value="Leucine-rich repeat-containing protein 40"/>
    <property type="match status" value="1"/>
</dbReference>
<reference evidence="4" key="1">
    <citation type="submission" date="2022-03" db="EMBL/GenBank/DDBJ databases">
        <authorList>
            <person name="Alioto T."/>
            <person name="Alioto T."/>
            <person name="Gomez Garrido J."/>
        </authorList>
    </citation>
    <scope>NUCLEOTIDE SEQUENCE</scope>
</reference>
<gene>
    <name evidence="4" type="ORF">PECUL_23A017040</name>
</gene>
<dbReference type="PANTHER" id="PTHR48051">
    <property type="match status" value="1"/>
</dbReference>
<dbReference type="FunFam" id="3.80.10.10:FF:000116">
    <property type="entry name" value="Leucine-rich repeat-containing protein 40"/>
    <property type="match status" value="1"/>
</dbReference>
<proteinExistence type="predicted"/>
<dbReference type="SUPFAM" id="SSF52075">
    <property type="entry name" value="Outer arm dynein light chain 1"/>
    <property type="match status" value="1"/>
</dbReference>
<evidence type="ECO:0000256" key="1">
    <source>
        <dbReference type="ARBA" id="ARBA00022614"/>
    </source>
</evidence>
<keyword evidence="1" id="KW-0433">Leucine-rich repeat</keyword>
<sequence>MLGHLSFLEDLDASNNQLRSISSSLGHLSCLARLNLSNNKLKTLPAEIGQLKNVKQLDCTANLLEDVPVLLAGMDSLEQMYLRQNKLTYLPELPNCRVLKELHVGNNQINTLGPQHLKHLCSISVLELRDNKLKSLPDDINILKGLERLDLTNNDISSLPNSLGNLPNLKSLQLEGNPLRGIRRDILSKGTQELLKYLKSRVQVEEKSDQNTVTAMTLPSDALVNTHSITTLKTLEYCDKQAPAIPEAVFNAAGTNPIVTLNFSKNQLTEIPPRIVELKESASDVNLGFNKINEISLNLCMLLKLTHLDMRNNLLMSLPEEMEAMTRLQSVILSFNRFKTFPDVLYRMPTLETILISTNQIGFVDPLQLKKLTKLSTLDLQNNDILQVPPELGNCESLRALHLEGNPFRNPRAAILSKGTAAILEYLRSRIPT</sequence>
<keyword evidence="5" id="KW-1185">Reference proteome</keyword>